<name>A0A6J4SF19_9ACTN</name>
<sequence length="38" mass="4260">MHRFVKFRRGIRAGSARRGAWMHGASEVGHEEPVNLGV</sequence>
<accession>A0A6J4SF19</accession>
<dbReference type="AlphaFoldDB" id="A0A6J4SF19"/>
<proteinExistence type="predicted"/>
<organism evidence="1">
    <name type="scientific">uncultured Solirubrobacteraceae bacterium</name>
    <dbReference type="NCBI Taxonomy" id="1162706"/>
    <lineage>
        <taxon>Bacteria</taxon>
        <taxon>Bacillati</taxon>
        <taxon>Actinomycetota</taxon>
        <taxon>Thermoleophilia</taxon>
        <taxon>Solirubrobacterales</taxon>
        <taxon>Solirubrobacteraceae</taxon>
        <taxon>environmental samples</taxon>
    </lineage>
</organism>
<evidence type="ECO:0000313" key="1">
    <source>
        <dbReference type="EMBL" id="CAA9496695.1"/>
    </source>
</evidence>
<protein>
    <submittedName>
        <fullName evidence="1">Uncharacterized protein</fullName>
    </submittedName>
</protein>
<gene>
    <name evidence="1" type="ORF">AVDCRST_MAG53-2149</name>
</gene>
<dbReference type="EMBL" id="CADCVR010000058">
    <property type="protein sequence ID" value="CAA9496695.1"/>
    <property type="molecule type" value="Genomic_DNA"/>
</dbReference>
<reference evidence="1" key="1">
    <citation type="submission" date="2020-02" db="EMBL/GenBank/DDBJ databases">
        <authorList>
            <person name="Meier V. D."/>
        </authorList>
    </citation>
    <scope>NUCLEOTIDE SEQUENCE</scope>
    <source>
        <strain evidence="1">AVDCRST_MAG53</strain>
    </source>
</reference>